<keyword evidence="1 3" id="KW-0238">DNA-binding</keyword>
<dbReference type="InterPro" id="IPR007159">
    <property type="entry name" value="SpoVT-AbrB_dom"/>
</dbReference>
<dbReference type="SMART" id="SM00966">
    <property type="entry name" value="SpoVT_AbrB"/>
    <property type="match status" value="1"/>
</dbReference>
<proteinExistence type="predicted"/>
<dbReference type="NCBIfam" id="TIGR01439">
    <property type="entry name" value="lp_hng_hel_AbrB"/>
    <property type="match status" value="1"/>
</dbReference>
<organism evidence="3 4">
    <name type="scientific">Candidatus Thiothrix singaporensis</name>
    <dbReference type="NCBI Taxonomy" id="2799669"/>
    <lineage>
        <taxon>Bacteria</taxon>
        <taxon>Pseudomonadati</taxon>
        <taxon>Pseudomonadota</taxon>
        <taxon>Gammaproteobacteria</taxon>
        <taxon>Thiotrichales</taxon>
        <taxon>Thiotrichaceae</taxon>
        <taxon>Thiothrix</taxon>
    </lineage>
</organism>
<name>A0A7L6ATV4_9GAMM</name>
<dbReference type="Gene3D" id="2.10.260.10">
    <property type="match status" value="1"/>
</dbReference>
<dbReference type="KEGG" id="this:HZT40_14295"/>
<dbReference type="SUPFAM" id="SSF89447">
    <property type="entry name" value="AbrB/MazE/MraZ-like"/>
    <property type="match status" value="1"/>
</dbReference>
<feature type="domain" description="SpoVT-AbrB" evidence="2">
    <location>
        <begin position="1"/>
        <end position="46"/>
    </location>
</feature>
<evidence type="ECO:0000256" key="1">
    <source>
        <dbReference type="PROSITE-ProRule" id="PRU01076"/>
    </source>
</evidence>
<evidence type="ECO:0000313" key="4">
    <source>
        <dbReference type="Proteomes" id="UP000510621"/>
    </source>
</evidence>
<dbReference type="Pfam" id="PF04014">
    <property type="entry name" value="MazE_antitoxin"/>
    <property type="match status" value="1"/>
</dbReference>
<dbReference type="GO" id="GO:0003677">
    <property type="term" value="F:DNA binding"/>
    <property type="evidence" value="ECO:0007669"/>
    <property type="project" value="UniProtKB-UniRule"/>
</dbReference>
<evidence type="ECO:0000313" key="3">
    <source>
        <dbReference type="EMBL" id="QLQ32556.1"/>
    </source>
</evidence>
<reference evidence="3" key="1">
    <citation type="submission" date="2020-06" db="EMBL/GenBank/DDBJ databases">
        <title>Analysis procedures for assessing recovery of high quality, complete, closed genomes from Nanopore long read metagenome sequencing.</title>
        <authorList>
            <person name="Bessarab I."/>
            <person name="Arumugam K."/>
            <person name="Haryono M."/>
            <person name="Liu X."/>
            <person name="Roy S."/>
            <person name="Zuniga-Montanez R.E."/>
            <person name="Qiu G."/>
            <person name="Drautz-Moses D.I."/>
            <person name="Law Y.Y."/>
            <person name="Wuertz S."/>
            <person name="Lauro F.M."/>
            <person name="Huson D.H."/>
            <person name="Williams R.B."/>
        </authorList>
    </citation>
    <scope>NUCLEOTIDE SEQUENCE [LARGE SCALE GENOMIC DNA]</scope>
    <source>
        <strain evidence="3">SSD2</strain>
    </source>
</reference>
<protein>
    <submittedName>
        <fullName evidence="3">AbrB/MazE/SpoVT family DNA-binding domain-containing protein</fullName>
    </submittedName>
</protein>
<gene>
    <name evidence="3" type="ORF">HZT40_14295</name>
</gene>
<sequence>MLATLTSKGQVTIPKAARDALHLNPGDRIEFVFADNGRLFLLPVTRPVRTLKGMLPKPAEPVTLEAMDNAITQAVTP</sequence>
<dbReference type="EMBL" id="CP059265">
    <property type="protein sequence ID" value="QLQ32556.1"/>
    <property type="molecule type" value="Genomic_DNA"/>
</dbReference>
<dbReference type="PROSITE" id="PS51740">
    <property type="entry name" value="SPOVT_ABRB"/>
    <property type="match status" value="1"/>
</dbReference>
<dbReference type="Proteomes" id="UP000510621">
    <property type="component" value="Chromosome"/>
</dbReference>
<evidence type="ECO:0000259" key="2">
    <source>
        <dbReference type="PROSITE" id="PS51740"/>
    </source>
</evidence>
<accession>A0A7L6ATV4</accession>
<keyword evidence="4" id="KW-1185">Reference proteome</keyword>
<dbReference type="AlphaFoldDB" id="A0A7L6ATV4"/>
<dbReference type="InterPro" id="IPR037914">
    <property type="entry name" value="SpoVT-AbrB_sf"/>
</dbReference>